<keyword evidence="4" id="KW-1185">Reference proteome</keyword>
<dbReference type="Proteomes" id="UP000663854">
    <property type="component" value="Unassembled WGS sequence"/>
</dbReference>
<comment type="caution">
    <text evidence="1">The sequence shown here is derived from an EMBL/GenBank/DDBJ whole genome shotgun (WGS) entry which is preliminary data.</text>
</comment>
<gene>
    <name evidence="2" type="ORF">JXQ802_LOCUS478</name>
    <name evidence="1" type="ORF">PYM288_LOCUS857</name>
</gene>
<dbReference type="EMBL" id="CAJNOL010000005">
    <property type="protein sequence ID" value="CAF0730756.1"/>
    <property type="molecule type" value="Genomic_DNA"/>
</dbReference>
<dbReference type="PANTHER" id="PTHR35845:SF1">
    <property type="entry name" value="SPERMATOGENESIS-ASSOCIATED SERINE-RICH PROTEIN 1"/>
    <property type="match status" value="1"/>
</dbReference>
<dbReference type="Pfam" id="PF15160">
    <property type="entry name" value="SASRP1"/>
    <property type="match status" value="1"/>
</dbReference>
<proteinExistence type="predicted"/>
<protein>
    <submittedName>
        <fullName evidence="1">Uncharacterized protein</fullName>
    </submittedName>
</protein>
<evidence type="ECO:0000313" key="2">
    <source>
        <dbReference type="EMBL" id="CAF0730756.1"/>
    </source>
</evidence>
<dbReference type="EMBL" id="CAJNOH010000004">
    <property type="protein sequence ID" value="CAF0729640.1"/>
    <property type="molecule type" value="Genomic_DNA"/>
</dbReference>
<reference evidence="1" key="1">
    <citation type="submission" date="2021-02" db="EMBL/GenBank/DDBJ databases">
        <authorList>
            <person name="Nowell W R."/>
        </authorList>
    </citation>
    <scope>NUCLEOTIDE SEQUENCE</scope>
</reference>
<dbReference type="Proteomes" id="UP000663870">
    <property type="component" value="Unassembled WGS sequence"/>
</dbReference>
<sequence>MVHTTATTLHLHYDLEKPGYQGYDRRHYPEKHRFNFSECIFKPRGRLYISSPTSNIDEQWRPHGRHIEPMYTDIGPDWQSRIRYIPSPRHPDTKPTLPIGLIENNIHITRPYPQNWQRTTNEWNYFTDEPIEQNSSKRNFFNNIHLRSLEDLGDQNMYMSQIGCKKKVLDVRNGLKKKSEGDKNYRIVEQSPDFHKFGSTLPIVDFGREKKRHGNVRNFVPMKNEKISIIDEIDFIEKEHKREQENIIDEIVQLDNWKPAERVKSAFKVFDLDPNDKNGGKYRPRIR</sequence>
<name>A0A813MUI8_9BILA</name>
<dbReference type="AlphaFoldDB" id="A0A813MUI8"/>
<dbReference type="InterPro" id="IPR029165">
    <property type="entry name" value="SASRP1"/>
</dbReference>
<evidence type="ECO:0000313" key="1">
    <source>
        <dbReference type="EMBL" id="CAF0729640.1"/>
    </source>
</evidence>
<evidence type="ECO:0000313" key="3">
    <source>
        <dbReference type="Proteomes" id="UP000663854"/>
    </source>
</evidence>
<evidence type="ECO:0000313" key="4">
    <source>
        <dbReference type="Proteomes" id="UP000663870"/>
    </source>
</evidence>
<dbReference type="PANTHER" id="PTHR35845">
    <property type="entry name" value="SPERMATOGENESIS-ASSOCIATED SERINE-RICH PROTEIN 1"/>
    <property type="match status" value="1"/>
</dbReference>
<organism evidence="1 3">
    <name type="scientific">Rotaria sordida</name>
    <dbReference type="NCBI Taxonomy" id="392033"/>
    <lineage>
        <taxon>Eukaryota</taxon>
        <taxon>Metazoa</taxon>
        <taxon>Spiralia</taxon>
        <taxon>Gnathifera</taxon>
        <taxon>Rotifera</taxon>
        <taxon>Eurotatoria</taxon>
        <taxon>Bdelloidea</taxon>
        <taxon>Philodinida</taxon>
        <taxon>Philodinidae</taxon>
        <taxon>Rotaria</taxon>
    </lineage>
</organism>
<accession>A0A813MUI8</accession>